<dbReference type="GO" id="GO:0009252">
    <property type="term" value="P:peptidoglycan biosynthetic process"/>
    <property type="evidence" value="ECO:0007669"/>
    <property type="project" value="UniProtKB-UniRule"/>
</dbReference>
<dbReference type="InterPro" id="IPR005761">
    <property type="entry name" value="UDP-N-AcMur-Glu-dNH2Pim_ligase"/>
</dbReference>
<dbReference type="Pfam" id="PF02875">
    <property type="entry name" value="Mur_ligase_C"/>
    <property type="match status" value="1"/>
</dbReference>
<dbReference type="NCBIfam" id="NF001126">
    <property type="entry name" value="PRK00139.1-4"/>
    <property type="match status" value="1"/>
</dbReference>
<gene>
    <name evidence="7" type="primary">murE</name>
    <name evidence="12" type="ORF">DWB61_09545</name>
</gene>
<dbReference type="SUPFAM" id="SSF53244">
    <property type="entry name" value="MurD-like peptide ligases, peptide-binding domain"/>
    <property type="match status" value="1"/>
</dbReference>
<comment type="function">
    <text evidence="7">Catalyzes the addition of meso-diaminopimelic acid to the nucleotide precursor UDP-N-acetylmuramoyl-L-alanyl-D-glutamate (UMAG) in the biosynthesis of bacterial cell-wall peptidoglycan.</text>
</comment>
<comment type="similarity">
    <text evidence="1 7">Belongs to the MurCDEF family. MurE subfamily.</text>
</comment>
<comment type="cofactor">
    <cofactor evidence="7">
        <name>Mg(2+)</name>
        <dbReference type="ChEBI" id="CHEBI:18420"/>
    </cofactor>
</comment>
<evidence type="ECO:0000259" key="11">
    <source>
        <dbReference type="Pfam" id="PF08245"/>
    </source>
</evidence>
<keyword evidence="7" id="KW-0963">Cytoplasm</keyword>
<dbReference type="SUPFAM" id="SSF53623">
    <property type="entry name" value="MurD-like peptide ligases, catalytic domain"/>
    <property type="match status" value="1"/>
</dbReference>
<feature type="binding site" evidence="7">
    <location>
        <position position="461"/>
    </location>
    <ligand>
        <name>meso-2,6-diaminopimelate</name>
        <dbReference type="ChEBI" id="CHEBI:57791"/>
    </ligand>
</feature>
<evidence type="ECO:0000256" key="7">
    <source>
        <dbReference type="HAMAP-Rule" id="MF_00208"/>
    </source>
</evidence>
<evidence type="ECO:0000256" key="8">
    <source>
        <dbReference type="RuleBase" id="RU004135"/>
    </source>
</evidence>
<dbReference type="GO" id="GO:0005737">
    <property type="term" value="C:cytoplasm"/>
    <property type="evidence" value="ECO:0007669"/>
    <property type="project" value="UniProtKB-SubCell"/>
</dbReference>
<feature type="binding site" evidence="7">
    <location>
        <begin position="155"/>
        <end position="156"/>
    </location>
    <ligand>
        <name>UDP-N-acetyl-alpha-D-muramoyl-L-alanyl-D-glutamate</name>
        <dbReference type="ChEBI" id="CHEBI:83900"/>
    </ligand>
</feature>
<reference evidence="12 13" key="1">
    <citation type="submission" date="2018-07" db="EMBL/GenBank/DDBJ databases">
        <title>Draft genome sequence of Ancylomarina sp. M1P.</title>
        <authorList>
            <person name="Yadav S."/>
            <person name="Villanueva L."/>
            <person name="Damste J.S.S."/>
        </authorList>
    </citation>
    <scope>NUCLEOTIDE SEQUENCE [LARGE SCALE GENOMIC DNA]</scope>
    <source>
        <strain evidence="12 13">M1P</strain>
    </source>
</reference>
<feature type="binding site" evidence="7">
    <location>
        <position position="182"/>
    </location>
    <ligand>
        <name>UDP-N-acetyl-alpha-D-muramoyl-L-alanyl-D-glutamate</name>
        <dbReference type="ChEBI" id="CHEBI:83900"/>
    </ligand>
</feature>
<dbReference type="GO" id="GO:0071555">
    <property type="term" value="P:cell wall organization"/>
    <property type="evidence" value="ECO:0007669"/>
    <property type="project" value="UniProtKB-KW"/>
</dbReference>
<dbReference type="Gene3D" id="3.90.190.20">
    <property type="entry name" value="Mur ligase, C-terminal domain"/>
    <property type="match status" value="1"/>
</dbReference>
<feature type="binding site" evidence="7">
    <location>
        <position position="32"/>
    </location>
    <ligand>
        <name>UDP-N-acetyl-alpha-D-muramoyl-L-alanyl-D-glutamate</name>
        <dbReference type="ChEBI" id="CHEBI:83900"/>
    </ligand>
</feature>
<evidence type="ECO:0000259" key="9">
    <source>
        <dbReference type="Pfam" id="PF01225"/>
    </source>
</evidence>
<keyword evidence="5 7" id="KW-0131">Cell cycle</keyword>
<feature type="binding site" evidence="7">
    <location>
        <position position="380"/>
    </location>
    <ligand>
        <name>meso-2,6-diaminopimelate</name>
        <dbReference type="ChEBI" id="CHEBI:57791"/>
    </ligand>
</feature>
<evidence type="ECO:0000256" key="2">
    <source>
        <dbReference type="ARBA" id="ARBA00022618"/>
    </source>
</evidence>
<dbReference type="Proteomes" id="UP000285794">
    <property type="component" value="Unassembled WGS sequence"/>
</dbReference>
<keyword evidence="7" id="KW-0547">Nucleotide-binding</keyword>
<dbReference type="EMBL" id="QQWG01000008">
    <property type="protein sequence ID" value="RRG21515.1"/>
    <property type="molecule type" value="Genomic_DNA"/>
</dbReference>
<comment type="caution">
    <text evidence="7">Lacks conserved residue(s) required for the propagation of feature annotation.</text>
</comment>
<keyword evidence="4 7" id="KW-0573">Peptidoglycan synthesis</keyword>
<protein>
    <recommendedName>
        <fullName evidence="7">UDP-N-acetylmuramoyl-L-alanyl-D-glutamate--2,6-diaminopimelate ligase</fullName>
        <ecNumber evidence="7">6.3.2.13</ecNumber>
    </recommendedName>
    <alternativeName>
        <fullName evidence="7">Meso-A2pm-adding enzyme</fullName>
    </alternativeName>
    <alternativeName>
        <fullName evidence="7">Meso-diaminopimelate-adding enzyme</fullName>
    </alternativeName>
    <alternativeName>
        <fullName evidence="7">UDP-MurNAc-L-Ala-D-Glu:meso-diaminopimelate ligase</fullName>
    </alternativeName>
    <alternativeName>
        <fullName evidence="7">UDP-MurNAc-tripeptide synthetase</fullName>
    </alternativeName>
    <alternativeName>
        <fullName evidence="7">UDP-N-acetylmuramyl-tripeptide synthetase</fullName>
    </alternativeName>
</protein>
<dbReference type="PANTHER" id="PTHR23135:SF4">
    <property type="entry name" value="UDP-N-ACETYLMURAMOYL-L-ALANYL-D-GLUTAMATE--2,6-DIAMINOPIMELATE LIGASE MURE HOMOLOG, CHLOROPLASTIC"/>
    <property type="match status" value="1"/>
</dbReference>
<dbReference type="Pfam" id="PF01225">
    <property type="entry name" value="Mur_ligase"/>
    <property type="match status" value="1"/>
</dbReference>
<comment type="subcellular location">
    <subcellularLocation>
        <location evidence="7 8">Cytoplasm</location>
    </subcellularLocation>
</comment>
<feature type="binding site" evidence="7">
    <location>
        <begin position="113"/>
        <end position="119"/>
    </location>
    <ligand>
        <name>ATP</name>
        <dbReference type="ChEBI" id="CHEBI:30616"/>
    </ligand>
</feature>
<sequence>MTKKITDLLRSINILESVGELNTEINMLHFDSRKVATGDFFIAQVGTQSDGHDFIPKAIDQGAKAILCQHLPEDINPKVIYIKVENTSKALSALAHNYYDCPSNNLKLVGVTGTNGKTTIASLLYELFRKLGYKVGLLSTVTNFIDTKEVKATHTTPDAIQISKLLSEMVEEGCEYCFMEVSSHAVDQHRTGALNFKGGIFTNLTHDHLDYHKTFDAYLRAKKGFFDQLGKTSFAITNADDKNGKIILQNTKAHKFTYSTRAFADFRAQILEKHFNGMQLEIDGLELWTNFIGDFNAHNLLAVYSAARLLDQSKEEVLMKMSELNSVAGRFESIISPNGIMAIVDYAHTPDALKNVLLTIDQLRTRNETVITVVGAGGDRDKTKRPLMGKVSAEYSDKVILTSDNPRSENPDTIITEMREGVSANNLKKVLAITDRKEAIRTAIMLAKKDDIILVAGKGHEDYQEINGVKHHFDDKEIINEIFNQ</sequence>
<dbReference type="OrthoDB" id="9800958at2"/>
<dbReference type="GO" id="GO:0000287">
    <property type="term" value="F:magnesium ion binding"/>
    <property type="evidence" value="ECO:0007669"/>
    <property type="project" value="UniProtKB-UniRule"/>
</dbReference>
<dbReference type="InterPro" id="IPR004101">
    <property type="entry name" value="Mur_ligase_C"/>
</dbReference>
<organism evidence="12 13">
    <name type="scientific">Ancylomarina euxinus</name>
    <dbReference type="NCBI Taxonomy" id="2283627"/>
    <lineage>
        <taxon>Bacteria</taxon>
        <taxon>Pseudomonadati</taxon>
        <taxon>Bacteroidota</taxon>
        <taxon>Bacteroidia</taxon>
        <taxon>Marinilabiliales</taxon>
        <taxon>Marinifilaceae</taxon>
        <taxon>Ancylomarina</taxon>
    </lineage>
</organism>
<evidence type="ECO:0000256" key="6">
    <source>
        <dbReference type="ARBA" id="ARBA00023316"/>
    </source>
</evidence>
<dbReference type="HAMAP" id="MF_00208">
    <property type="entry name" value="MurE"/>
    <property type="match status" value="1"/>
</dbReference>
<comment type="caution">
    <text evidence="12">The sequence shown here is derived from an EMBL/GenBank/DDBJ whole genome shotgun (WGS) entry which is preliminary data.</text>
</comment>
<dbReference type="Gene3D" id="3.40.1190.10">
    <property type="entry name" value="Mur-like, catalytic domain"/>
    <property type="match status" value="1"/>
</dbReference>
<keyword evidence="7" id="KW-0460">Magnesium</keyword>
<proteinExistence type="inferred from homology"/>
<dbReference type="AlphaFoldDB" id="A0A425Y0V1"/>
<feature type="domain" description="Mur ligase central" evidence="11">
    <location>
        <begin position="111"/>
        <end position="306"/>
    </location>
</feature>
<comment type="catalytic activity">
    <reaction evidence="7">
        <text>UDP-N-acetyl-alpha-D-muramoyl-L-alanyl-D-glutamate + meso-2,6-diaminopimelate + ATP = UDP-N-acetyl-alpha-D-muramoyl-L-alanyl-gamma-D-glutamyl-meso-2,6-diaminopimelate + ADP + phosphate + H(+)</text>
        <dbReference type="Rhea" id="RHEA:23676"/>
        <dbReference type="ChEBI" id="CHEBI:15378"/>
        <dbReference type="ChEBI" id="CHEBI:30616"/>
        <dbReference type="ChEBI" id="CHEBI:43474"/>
        <dbReference type="ChEBI" id="CHEBI:57791"/>
        <dbReference type="ChEBI" id="CHEBI:83900"/>
        <dbReference type="ChEBI" id="CHEBI:83905"/>
        <dbReference type="ChEBI" id="CHEBI:456216"/>
        <dbReference type="EC" id="6.3.2.13"/>
    </reaction>
</comment>
<name>A0A425Y0V1_9BACT</name>
<dbReference type="EC" id="6.3.2.13" evidence="7"/>
<dbReference type="InterPro" id="IPR036565">
    <property type="entry name" value="Mur-like_cat_sf"/>
</dbReference>
<dbReference type="Gene3D" id="3.40.1390.10">
    <property type="entry name" value="MurE/MurF, N-terminal domain"/>
    <property type="match status" value="1"/>
</dbReference>
<dbReference type="RefSeq" id="WP_125030668.1">
    <property type="nucleotide sequence ID" value="NZ_JAPXVP010000001.1"/>
</dbReference>
<dbReference type="InterPro" id="IPR036615">
    <property type="entry name" value="Mur_ligase_C_dom_sf"/>
</dbReference>
<dbReference type="InterPro" id="IPR035911">
    <property type="entry name" value="MurE/MurF_N"/>
</dbReference>
<dbReference type="GO" id="GO:0008360">
    <property type="term" value="P:regulation of cell shape"/>
    <property type="evidence" value="ECO:0007669"/>
    <property type="project" value="UniProtKB-KW"/>
</dbReference>
<feature type="domain" description="Mur ligase C-terminal" evidence="10">
    <location>
        <begin position="329"/>
        <end position="459"/>
    </location>
</feature>
<feature type="short sequence motif" description="Meso-diaminopimelate recognition motif" evidence="7">
    <location>
        <begin position="404"/>
        <end position="407"/>
    </location>
</feature>
<evidence type="ECO:0000256" key="4">
    <source>
        <dbReference type="ARBA" id="ARBA00022984"/>
    </source>
</evidence>
<keyword evidence="13" id="KW-1185">Reference proteome</keyword>
<comment type="pathway">
    <text evidence="7 8">Cell wall biogenesis; peptidoglycan biosynthesis.</text>
</comment>
<dbReference type="Pfam" id="PF08245">
    <property type="entry name" value="Mur_ligase_M"/>
    <property type="match status" value="1"/>
</dbReference>
<evidence type="ECO:0000313" key="13">
    <source>
        <dbReference type="Proteomes" id="UP000285794"/>
    </source>
</evidence>
<dbReference type="InterPro" id="IPR013221">
    <property type="entry name" value="Mur_ligase_cen"/>
</dbReference>
<keyword evidence="6 7" id="KW-0961">Cell wall biogenesis/degradation</keyword>
<feature type="modified residue" description="N6-carboxylysine" evidence="7">
    <location>
        <position position="222"/>
    </location>
</feature>
<keyword evidence="7 12" id="KW-0436">Ligase</keyword>
<dbReference type="GO" id="GO:0005524">
    <property type="term" value="F:ATP binding"/>
    <property type="evidence" value="ECO:0007669"/>
    <property type="project" value="UniProtKB-UniRule"/>
</dbReference>
<accession>A0A425Y0V1</accession>
<evidence type="ECO:0000256" key="3">
    <source>
        <dbReference type="ARBA" id="ARBA00022960"/>
    </source>
</evidence>
<evidence type="ECO:0000259" key="10">
    <source>
        <dbReference type="Pfam" id="PF02875"/>
    </source>
</evidence>
<evidence type="ECO:0000256" key="1">
    <source>
        <dbReference type="ARBA" id="ARBA00005898"/>
    </source>
</evidence>
<dbReference type="GO" id="GO:0008765">
    <property type="term" value="F:UDP-N-acetylmuramoylalanyl-D-glutamate-2,6-diaminopimelate ligase activity"/>
    <property type="evidence" value="ECO:0007669"/>
    <property type="project" value="UniProtKB-UniRule"/>
</dbReference>
<feature type="domain" description="Mur ligase N-terminal catalytic" evidence="9">
    <location>
        <begin position="24"/>
        <end position="99"/>
    </location>
</feature>
<keyword evidence="7" id="KW-0067">ATP-binding</keyword>
<feature type="binding site" evidence="7">
    <location>
        <begin position="404"/>
        <end position="407"/>
    </location>
    <ligand>
        <name>meso-2,6-diaminopimelate</name>
        <dbReference type="ChEBI" id="CHEBI:57791"/>
    </ligand>
</feature>
<dbReference type="SUPFAM" id="SSF63418">
    <property type="entry name" value="MurE/MurF N-terminal domain"/>
    <property type="match status" value="1"/>
</dbReference>
<keyword evidence="3 7" id="KW-0133">Cell shape</keyword>
<dbReference type="UniPathway" id="UPA00219"/>
<evidence type="ECO:0000256" key="5">
    <source>
        <dbReference type="ARBA" id="ARBA00023306"/>
    </source>
</evidence>
<feature type="binding site" evidence="7">
    <location>
        <position position="188"/>
    </location>
    <ligand>
        <name>UDP-N-acetyl-alpha-D-muramoyl-L-alanyl-D-glutamate</name>
        <dbReference type="ChEBI" id="CHEBI:83900"/>
    </ligand>
</feature>
<comment type="PTM">
    <text evidence="7">Carboxylation is probably crucial for Mg(2+) binding and, consequently, for the gamma-phosphate positioning of ATP.</text>
</comment>
<feature type="binding site" evidence="7">
    <location>
        <position position="457"/>
    </location>
    <ligand>
        <name>meso-2,6-diaminopimelate</name>
        <dbReference type="ChEBI" id="CHEBI:57791"/>
    </ligand>
</feature>
<dbReference type="PANTHER" id="PTHR23135">
    <property type="entry name" value="MUR LIGASE FAMILY MEMBER"/>
    <property type="match status" value="1"/>
</dbReference>
<feature type="binding site" evidence="7">
    <location>
        <position position="190"/>
    </location>
    <ligand>
        <name>UDP-N-acetyl-alpha-D-muramoyl-L-alanyl-D-glutamate</name>
        <dbReference type="ChEBI" id="CHEBI:83900"/>
    </ligand>
</feature>
<keyword evidence="2 7" id="KW-0132">Cell division</keyword>
<dbReference type="InterPro" id="IPR000713">
    <property type="entry name" value="Mur_ligase_N"/>
</dbReference>
<dbReference type="GO" id="GO:0051301">
    <property type="term" value="P:cell division"/>
    <property type="evidence" value="ECO:0007669"/>
    <property type="project" value="UniProtKB-KW"/>
</dbReference>
<evidence type="ECO:0000313" key="12">
    <source>
        <dbReference type="EMBL" id="RRG21515.1"/>
    </source>
</evidence>
<dbReference type="NCBIfam" id="TIGR01085">
    <property type="entry name" value="murE"/>
    <property type="match status" value="1"/>
</dbReference>